<gene>
    <name evidence="2" type="ORF">LCGC14_2802060</name>
</gene>
<dbReference type="InterPro" id="IPR025475">
    <property type="entry name" value="DUF4326"/>
</dbReference>
<dbReference type="AlphaFoldDB" id="A0A0F8YME4"/>
<organism evidence="2">
    <name type="scientific">marine sediment metagenome</name>
    <dbReference type="NCBI Taxonomy" id="412755"/>
    <lineage>
        <taxon>unclassified sequences</taxon>
        <taxon>metagenomes</taxon>
        <taxon>ecological metagenomes</taxon>
    </lineage>
</organism>
<accession>A0A0F8YME4</accession>
<dbReference type="EMBL" id="LAZR01052609">
    <property type="protein sequence ID" value="KKK82573.1"/>
    <property type="molecule type" value="Genomic_DNA"/>
</dbReference>
<sequence>MADRPIRVQRKRTKGWRMPSNTVCVTRPSRWGNPWPVDALRRALVHAYDWSGNTHDGLYRAFFAVPRAVEIANDPYWTAEAPAIAVRLFQVLAARFKGTAPEAYEAWLAPLRGKNLCCWCHLCAAHAGGKPLGERCDDCEPCHVDALLELANG</sequence>
<comment type="caution">
    <text evidence="2">The sequence shown here is derived from an EMBL/GenBank/DDBJ whole genome shotgun (WGS) entry which is preliminary data.</text>
</comment>
<protein>
    <recommendedName>
        <fullName evidence="1">DUF4326 domain-containing protein</fullName>
    </recommendedName>
</protein>
<evidence type="ECO:0000259" key="1">
    <source>
        <dbReference type="Pfam" id="PF14216"/>
    </source>
</evidence>
<dbReference type="Pfam" id="PF14216">
    <property type="entry name" value="DUF4326"/>
    <property type="match status" value="1"/>
</dbReference>
<evidence type="ECO:0000313" key="2">
    <source>
        <dbReference type="EMBL" id="KKK82573.1"/>
    </source>
</evidence>
<feature type="domain" description="DUF4326" evidence="1">
    <location>
        <begin position="11"/>
        <end position="124"/>
    </location>
</feature>
<name>A0A0F8YME4_9ZZZZ</name>
<proteinExistence type="predicted"/>
<reference evidence="2" key="1">
    <citation type="journal article" date="2015" name="Nature">
        <title>Complex archaea that bridge the gap between prokaryotes and eukaryotes.</title>
        <authorList>
            <person name="Spang A."/>
            <person name="Saw J.H."/>
            <person name="Jorgensen S.L."/>
            <person name="Zaremba-Niedzwiedzka K."/>
            <person name="Martijn J."/>
            <person name="Lind A.E."/>
            <person name="van Eijk R."/>
            <person name="Schleper C."/>
            <person name="Guy L."/>
            <person name="Ettema T.J."/>
        </authorList>
    </citation>
    <scope>NUCLEOTIDE SEQUENCE</scope>
</reference>